<feature type="transmembrane region" description="Helical" evidence="1">
    <location>
        <begin position="317"/>
        <end position="345"/>
    </location>
</feature>
<gene>
    <name evidence="2" type="ORF">ACFPU1_00455</name>
</gene>
<accession>A0ABW0YFN7</accession>
<feature type="transmembrane region" description="Helical" evidence="1">
    <location>
        <begin position="42"/>
        <end position="64"/>
    </location>
</feature>
<keyword evidence="1" id="KW-0472">Membrane</keyword>
<dbReference type="EMBL" id="JBHSOZ010000002">
    <property type="protein sequence ID" value="MFC5711243.1"/>
    <property type="molecule type" value="Genomic_DNA"/>
</dbReference>
<evidence type="ECO:0000313" key="2">
    <source>
        <dbReference type="EMBL" id="MFC5711243.1"/>
    </source>
</evidence>
<feature type="transmembrane region" description="Helical" evidence="1">
    <location>
        <begin position="246"/>
        <end position="269"/>
    </location>
</feature>
<feature type="transmembrane region" description="Helical" evidence="1">
    <location>
        <begin position="70"/>
        <end position="94"/>
    </location>
</feature>
<dbReference type="RefSeq" id="WP_385937212.1">
    <property type="nucleotide sequence ID" value="NZ_JBHSOZ010000002.1"/>
</dbReference>
<comment type="caution">
    <text evidence="2">The sequence shown here is derived from an EMBL/GenBank/DDBJ whole genome shotgun (WGS) entry which is preliminary data.</text>
</comment>
<proteinExistence type="predicted"/>
<feature type="transmembrane region" description="Helical" evidence="1">
    <location>
        <begin position="174"/>
        <end position="207"/>
    </location>
</feature>
<reference evidence="3" key="1">
    <citation type="journal article" date="2019" name="Int. J. Syst. Evol. Microbiol.">
        <title>The Global Catalogue of Microorganisms (GCM) 10K type strain sequencing project: providing services to taxonomists for standard genome sequencing and annotation.</title>
        <authorList>
            <consortium name="The Broad Institute Genomics Platform"/>
            <consortium name="The Broad Institute Genome Sequencing Center for Infectious Disease"/>
            <person name="Wu L."/>
            <person name="Ma J."/>
        </authorList>
    </citation>
    <scope>NUCLEOTIDE SEQUENCE [LARGE SCALE GENOMIC DNA]</scope>
    <source>
        <strain evidence="3">CECT 7184</strain>
    </source>
</reference>
<feature type="transmembrane region" description="Helical" evidence="1">
    <location>
        <begin position="357"/>
        <end position="380"/>
    </location>
</feature>
<keyword evidence="1" id="KW-1133">Transmembrane helix</keyword>
<dbReference type="Proteomes" id="UP001596142">
    <property type="component" value="Unassembled WGS sequence"/>
</dbReference>
<organism evidence="2 3">
    <name type="scientific">Thalassorhabdus alkalitolerans</name>
    <dbReference type="NCBI Taxonomy" id="2282697"/>
    <lineage>
        <taxon>Bacteria</taxon>
        <taxon>Bacillati</taxon>
        <taxon>Bacillota</taxon>
        <taxon>Bacilli</taxon>
        <taxon>Bacillales</taxon>
        <taxon>Bacillaceae</taxon>
        <taxon>Thalassorhabdus</taxon>
    </lineage>
</organism>
<keyword evidence="3" id="KW-1185">Reference proteome</keyword>
<feature type="transmembrane region" description="Helical" evidence="1">
    <location>
        <begin position="276"/>
        <end position="297"/>
    </location>
</feature>
<sequence length="381" mass="40477">MENAKVRSEEQQALEEKTLEEEVENLSFPIERKKLTGIEATGLALVIASMLTLLFSPATLAGLFDSILDSVVPVVVDTFLIGTVGVAIIISVIIGRTLERLGFTDALMRIFVPLMKFSKVNSSVVVPSIYNILGDINAAGKIAGPILVKAGATKAEQKIAVATMVQSQQSFSTFMLGIVALTAAGVNAFLVVVLAVMVPVLIMPFLLSKTVYRDTKPVELSHMPSFTPKTRALPTLFNAAREGAELLFLLIIPAVAVVFMFIGILNYIGIWSGIEAGLTIFLSALSIHPETGILSILASPTLGMAELTEVAASLDPILVIGSFILASSGLPLSAVFGQIPVIWAANSDLNEREAMSAALLGIGLRFVTIFLIVVLLGPFLL</sequence>
<evidence type="ECO:0000256" key="1">
    <source>
        <dbReference type="SAM" id="Phobius"/>
    </source>
</evidence>
<protein>
    <recommendedName>
        <fullName evidence="4">Nucleoside recognition GATE domain-containing membrane protein YjiH</fullName>
    </recommendedName>
</protein>
<keyword evidence="1" id="KW-0812">Transmembrane</keyword>
<name>A0ABW0YFN7_9BACI</name>
<evidence type="ECO:0008006" key="4">
    <source>
        <dbReference type="Google" id="ProtNLM"/>
    </source>
</evidence>
<evidence type="ECO:0000313" key="3">
    <source>
        <dbReference type="Proteomes" id="UP001596142"/>
    </source>
</evidence>